<feature type="region of interest" description="Disordered" evidence="1">
    <location>
        <begin position="123"/>
        <end position="161"/>
    </location>
</feature>
<accession>A0A699UF29</accession>
<organism evidence="2">
    <name type="scientific">Tanacetum cinerariifolium</name>
    <name type="common">Dalmatian daisy</name>
    <name type="synonym">Chrysanthemum cinerariifolium</name>
    <dbReference type="NCBI Taxonomy" id="118510"/>
    <lineage>
        <taxon>Eukaryota</taxon>
        <taxon>Viridiplantae</taxon>
        <taxon>Streptophyta</taxon>
        <taxon>Embryophyta</taxon>
        <taxon>Tracheophyta</taxon>
        <taxon>Spermatophyta</taxon>
        <taxon>Magnoliopsida</taxon>
        <taxon>eudicotyledons</taxon>
        <taxon>Gunneridae</taxon>
        <taxon>Pentapetalae</taxon>
        <taxon>asterids</taxon>
        <taxon>campanulids</taxon>
        <taxon>Asterales</taxon>
        <taxon>Asteraceae</taxon>
        <taxon>Asteroideae</taxon>
        <taxon>Anthemideae</taxon>
        <taxon>Anthemidinae</taxon>
        <taxon>Tanacetum</taxon>
    </lineage>
</organism>
<protein>
    <submittedName>
        <fullName evidence="2">Uncharacterized protein</fullName>
    </submittedName>
</protein>
<dbReference type="EMBL" id="BKCJ011323751">
    <property type="protein sequence ID" value="GFD20643.1"/>
    <property type="molecule type" value="Genomic_DNA"/>
</dbReference>
<sequence length="161" mass="16466">QPARRGAEMALFASFLPEQPRRADAAAQLLSGHAVAGAGGYAAGGGGRHRARCGGSPAAAVVARQGAGNHPNGATLRNQPFYWQKPLGTAQFAAASRGLRGAAAGHYHAAHALEYARCAEPRLHPHGAGQGAEPRPHRMAPRPAQCPEPGSHSRVGLAGVT</sequence>
<gene>
    <name evidence="2" type="ORF">Tci_892612</name>
</gene>
<comment type="caution">
    <text evidence="2">The sequence shown here is derived from an EMBL/GenBank/DDBJ whole genome shotgun (WGS) entry which is preliminary data.</text>
</comment>
<evidence type="ECO:0000313" key="2">
    <source>
        <dbReference type="EMBL" id="GFD20643.1"/>
    </source>
</evidence>
<proteinExistence type="predicted"/>
<feature type="non-terminal residue" evidence="2">
    <location>
        <position position="161"/>
    </location>
</feature>
<reference evidence="2" key="1">
    <citation type="journal article" date="2019" name="Sci. Rep.">
        <title>Draft genome of Tanacetum cinerariifolium, the natural source of mosquito coil.</title>
        <authorList>
            <person name="Yamashiro T."/>
            <person name="Shiraishi A."/>
            <person name="Satake H."/>
            <person name="Nakayama K."/>
        </authorList>
    </citation>
    <scope>NUCLEOTIDE SEQUENCE</scope>
</reference>
<name>A0A699UF29_TANCI</name>
<evidence type="ECO:0000256" key="1">
    <source>
        <dbReference type="SAM" id="MobiDB-lite"/>
    </source>
</evidence>
<dbReference type="AlphaFoldDB" id="A0A699UF29"/>
<feature type="non-terminal residue" evidence="2">
    <location>
        <position position="1"/>
    </location>
</feature>